<keyword evidence="1" id="KW-0812">Transmembrane</keyword>
<organism evidence="2 3">
    <name type="scientific">Xanthobacter flavus</name>
    <dbReference type="NCBI Taxonomy" id="281"/>
    <lineage>
        <taxon>Bacteria</taxon>
        <taxon>Pseudomonadati</taxon>
        <taxon>Pseudomonadota</taxon>
        <taxon>Alphaproteobacteria</taxon>
        <taxon>Hyphomicrobiales</taxon>
        <taxon>Xanthobacteraceae</taxon>
        <taxon>Xanthobacter</taxon>
    </lineage>
</organism>
<gene>
    <name evidence="2" type="ORF">XFLAVUS301_37210</name>
</gene>
<evidence type="ECO:0000313" key="2">
    <source>
        <dbReference type="EMBL" id="GLI24047.1"/>
    </source>
</evidence>
<comment type="caution">
    <text evidence="2">The sequence shown here is derived from an EMBL/GenBank/DDBJ whole genome shotgun (WGS) entry which is preliminary data.</text>
</comment>
<evidence type="ECO:0000313" key="3">
    <source>
        <dbReference type="Proteomes" id="UP001144397"/>
    </source>
</evidence>
<accession>A0A9W6FN24</accession>
<protein>
    <recommendedName>
        <fullName evidence="4">DUF2946 domain-containing protein</fullName>
    </recommendedName>
</protein>
<evidence type="ECO:0008006" key="4">
    <source>
        <dbReference type="Google" id="ProtNLM"/>
    </source>
</evidence>
<proteinExistence type="predicted"/>
<dbReference type="Proteomes" id="UP001144397">
    <property type="component" value="Unassembled WGS sequence"/>
</dbReference>
<keyword evidence="1" id="KW-0472">Membrane</keyword>
<dbReference type="AlphaFoldDB" id="A0A9W6FN24"/>
<keyword evidence="1" id="KW-1133">Transmembrane helix</keyword>
<reference evidence="2" key="1">
    <citation type="submission" date="2022-12" db="EMBL/GenBank/DDBJ databases">
        <title>Reference genome sequencing for broad-spectrum identification of bacterial and archaeal isolates by mass spectrometry.</title>
        <authorList>
            <person name="Sekiguchi Y."/>
            <person name="Tourlousse D.M."/>
        </authorList>
    </citation>
    <scope>NUCLEOTIDE SEQUENCE</scope>
    <source>
        <strain evidence="2">301</strain>
    </source>
</reference>
<evidence type="ECO:0000256" key="1">
    <source>
        <dbReference type="SAM" id="Phobius"/>
    </source>
</evidence>
<feature type="transmembrane region" description="Helical" evidence="1">
    <location>
        <begin position="28"/>
        <end position="47"/>
    </location>
</feature>
<dbReference type="EMBL" id="BSDO01000006">
    <property type="protein sequence ID" value="GLI24047.1"/>
    <property type="molecule type" value="Genomic_DNA"/>
</dbReference>
<name>A0A9W6FN24_XANFL</name>
<sequence>MGGGAGSEARHRAARWAGRAHAALRLPVVLRLLIVVLLLANGVAAFVQAGNAAGLGWNAVQVEGLVAAGLLCEHESGQAGPSAPDQSPAHPCCADCIACPCADGMLAPPPVPVALDAVAGFLMVRADLPAAQLTTQLPFKRGPPPRAPPHLVTAIKAA</sequence>